<dbReference type="AlphaFoldDB" id="A0A2I0WS42"/>
<evidence type="ECO:0000313" key="2">
    <source>
        <dbReference type="Proteomes" id="UP000233837"/>
    </source>
</evidence>
<protein>
    <submittedName>
        <fullName evidence="1">Putative mitochondrial protein</fullName>
    </submittedName>
</protein>
<sequence>MCRDFLWNKRDGNYSMHYVAWNTLCKPKNKGGYGLQSMVEKLGPLRSKFELNFIKKPNSLLNRVLRAKYGNVLWNDTDRCCCSATCKIILNGADYLHLVMRWRISNGENVDTFKYIWILDKTIDKWPTFVTVLIPNLARFHLLF</sequence>
<accession>A0A2I0WS42</accession>
<dbReference type="EMBL" id="KZ502451">
    <property type="protein sequence ID" value="PKU78480.1"/>
    <property type="molecule type" value="Genomic_DNA"/>
</dbReference>
<gene>
    <name evidence="1" type="ORF">MA16_Dca024701</name>
</gene>
<name>A0A2I0WS42_9ASPA</name>
<evidence type="ECO:0000313" key="1">
    <source>
        <dbReference type="EMBL" id="PKU78480.1"/>
    </source>
</evidence>
<proteinExistence type="predicted"/>
<organism evidence="1 2">
    <name type="scientific">Dendrobium catenatum</name>
    <dbReference type="NCBI Taxonomy" id="906689"/>
    <lineage>
        <taxon>Eukaryota</taxon>
        <taxon>Viridiplantae</taxon>
        <taxon>Streptophyta</taxon>
        <taxon>Embryophyta</taxon>
        <taxon>Tracheophyta</taxon>
        <taxon>Spermatophyta</taxon>
        <taxon>Magnoliopsida</taxon>
        <taxon>Liliopsida</taxon>
        <taxon>Asparagales</taxon>
        <taxon>Orchidaceae</taxon>
        <taxon>Epidendroideae</taxon>
        <taxon>Malaxideae</taxon>
        <taxon>Dendrobiinae</taxon>
        <taxon>Dendrobium</taxon>
    </lineage>
</organism>
<reference evidence="1 2" key="2">
    <citation type="journal article" date="2017" name="Nature">
        <title>The Apostasia genome and the evolution of orchids.</title>
        <authorList>
            <person name="Zhang G.Q."/>
            <person name="Liu K.W."/>
            <person name="Li Z."/>
            <person name="Lohaus R."/>
            <person name="Hsiao Y.Y."/>
            <person name="Niu S.C."/>
            <person name="Wang J.Y."/>
            <person name="Lin Y.C."/>
            <person name="Xu Q."/>
            <person name="Chen L.J."/>
            <person name="Yoshida K."/>
            <person name="Fujiwara S."/>
            <person name="Wang Z.W."/>
            <person name="Zhang Y.Q."/>
            <person name="Mitsuda N."/>
            <person name="Wang M."/>
            <person name="Liu G.H."/>
            <person name="Pecoraro L."/>
            <person name="Huang H.X."/>
            <person name="Xiao X.J."/>
            <person name="Lin M."/>
            <person name="Wu X.Y."/>
            <person name="Wu W.L."/>
            <person name="Chen Y.Y."/>
            <person name="Chang S.B."/>
            <person name="Sakamoto S."/>
            <person name="Ohme-Takagi M."/>
            <person name="Yagi M."/>
            <person name="Zeng S.J."/>
            <person name="Shen C.Y."/>
            <person name="Yeh C.M."/>
            <person name="Luo Y.B."/>
            <person name="Tsai W.C."/>
            <person name="Van de Peer Y."/>
            <person name="Liu Z.J."/>
        </authorList>
    </citation>
    <scope>NUCLEOTIDE SEQUENCE [LARGE SCALE GENOMIC DNA]</scope>
    <source>
        <tissue evidence="1">The whole plant</tissue>
    </source>
</reference>
<reference evidence="1 2" key="1">
    <citation type="journal article" date="2016" name="Sci. Rep.">
        <title>The Dendrobium catenatum Lindl. genome sequence provides insights into polysaccharide synthase, floral development and adaptive evolution.</title>
        <authorList>
            <person name="Zhang G.Q."/>
            <person name="Xu Q."/>
            <person name="Bian C."/>
            <person name="Tsai W.C."/>
            <person name="Yeh C.M."/>
            <person name="Liu K.W."/>
            <person name="Yoshida K."/>
            <person name="Zhang L.S."/>
            <person name="Chang S.B."/>
            <person name="Chen F."/>
            <person name="Shi Y."/>
            <person name="Su Y.Y."/>
            <person name="Zhang Y.Q."/>
            <person name="Chen L.J."/>
            <person name="Yin Y."/>
            <person name="Lin M."/>
            <person name="Huang H."/>
            <person name="Deng H."/>
            <person name="Wang Z.W."/>
            <person name="Zhu S.L."/>
            <person name="Zhao X."/>
            <person name="Deng C."/>
            <person name="Niu S.C."/>
            <person name="Huang J."/>
            <person name="Wang M."/>
            <person name="Liu G.H."/>
            <person name="Yang H.J."/>
            <person name="Xiao X.J."/>
            <person name="Hsiao Y.Y."/>
            <person name="Wu W.L."/>
            <person name="Chen Y.Y."/>
            <person name="Mitsuda N."/>
            <person name="Ohme-Takagi M."/>
            <person name="Luo Y.B."/>
            <person name="Van de Peer Y."/>
            <person name="Liu Z.J."/>
        </authorList>
    </citation>
    <scope>NUCLEOTIDE SEQUENCE [LARGE SCALE GENOMIC DNA]</scope>
    <source>
        <tissue evidence="1">The whole plant</tissue>
    </source>
</reference>
<dbReference type="Proteomes" id="UP000233837">
    <property type="component" value="Unassembled WGS sequence"/>
</dbReference>
<keyword evidence="2" id="KW-1185">Reference proteome</keyword>